<keyword evidence="3" id="KW-1185">Reference proteome</keyword>
<sequence>MTTRSLAIIGAGPRGTSLLDRISNNIRLGAGDHLHVLIIDPFVAGPGRVWRTDQDHDLVMNTYAGQATLFVDDSVRCVGPREPAGASPDLMEWVDHVRRLTIDDNHDWADSTYLEKSLLEDHELVAEVARTVPYSHPSRALFGHYLRWFFNRTTALLPVGVTLELVQDRLVDLLDATDGRQRLVLENGAELTADAVVLAIGWLDAQPSPADASLREVAAAAGLGIIEPQNPFEQRVDQLPAGEPVIVRGFGMGFFDLVSRVTLGRGGRFEPVASVSAAHGHQLGASELVYHASGQEPVLHVGSGRGIPFRTKTLYGSVPPNTPQANLRALSIDPNRNDLDFNAEVLPAIRRDAVIAYYTTLAQSEPDAFVTDAAELIASLADSDEDAWDDLIAGAVPVASRRWSLSEVHDPTRGQTFESPRAFTAWLDRHVEADLVEASRGSASALKAAAWSLGQARGAIVPLIQFGRLSPDSFASGYQPFQALGNMLASGPPAFRLAQLRALIAAGIVRPVGPRISVTVKQGADGPNFVASSPAVSGSAVSARWLVDAWMHGNAVTTSREPLIGTLLARGEIRPHTLTGGPEPRELGALDVERHSLRLLDHHGTAHPRRHAIGIPTESAVFFTTISPIPKSNASLLRETDAVARAVLSELNIGVAAATHS</sequence>
<dbReference type="PANTHER" id="PTHR40254">
    <property type="entry name" value="BLR0577 PROTEIN"/>
    <property type="match status" value="1"/>
</dbReference>
<feature type="domain" description="FAD-dependent urate hydroxylase HpyO/Asp monooxygenase CreE-like FAD/NAD(P)-binding" evidence="1">
    <location>
        <begin position="7"/>
        <end position="201"/>
    </location>
</feature>
<dbReference type="Proteomes" id="UP000541033">
    <property type="component" value="Unassembled WGS sequence"/>
</dbReference>
<proteinExistence type="predicted"/>
<dbReference type="InterPro" id="IPR052189">
    <property type="entry name" value="L-asp_N-monooxygenase_NS-form"/>
</dbReference>
<evidence type="ECO:0000313" key="2">
    <source>
        <dbReference type="EMBL" id="NIH55006.1"/>
    </source>
</evidence>
<dbReference type="AlphaFoldDB" id="A0A7X5R3M3"/>
<evidence type="ECO:0000313" key="3">
    <source>
        <dbReference type="Proteomes" id="UP000541033"/>
    </source>
</evidence>
<protein>
    <recommendedName>
        <fullName evidence="1">FAD-dependent urate hydroxylase HpyO/Asp monooxygenase CreE-like FAD/NAD(P)-binding domain-containing protein</fullName>
    </recommendedName>
</protein>
<dbReference type="PANTHER" id="PTHR40254:SF1">
    <property type="entry name" value="BLR0577 PROTEIN"/>
    <property type="match status" value="1"/>
</dbReference>
<comment type="caution">
    <text evidence="2">The sequence shown here is derived from an EMBL/GenBank/DDBJ whole genome shotgun (WGS) entry which is preliminary data.</text>
</comment>
<dbReference type="InterPro" id="IPR036188">
    <property type="entry name" value="FAD/NAD-bd_sf"/>
</dbReference>
<reference evidence="2 3" key="1">
    <citation type="submission" date="2020-02" db="EMBL/GenBank/DDBJ databases">
        <title>Sequencing the genomes of 1000 actinobacteria strains.</title>
        <authorList>
            <person name="Klenk H.-P."/>
        </authorList>
    </citation>
    <scope>NUCLEOTIDE SEQUENCE [LARGE SCALE GENOMIC DNA]</scope>
    <source>
        <strain evidence="2 3">DSM 27960</strain>
    </source>
</reference>
<dbReference type="InterPro" id="IPR038732">
    <property type="entry name" value="HpyO/CreE_NAD-binding"/>
</dbReference>
<accession>A0A7X5R3M3</accession>
<evidence type="ECO:0000259" key="1">
    <source>
        <dbReference type="Pfam" id="PF13454"/>
    </source>
</evidence>
<dbReference type="RefSeq" id="WP_167151868.1">
    <property type="nucleotide sequence ID" value="NZ_JAAMOX010000003.1"/>
</dbReference>
<dbReference type="SUPFAM" id="SSF51905">
    <property type="entry name" value="FAD/NAD(P)-binding domain"/>
    <property type="match status" value="1"/>
</dbReference>
<gene>
    <name evidence="2" type="ORF">FHX76_002921</name>
</gene>
<organism evidence="2 3">
    <name type="scientific">Lysinibacter cavernae</name>
    <dbReference type="NCBI Taxonomy" id="1640652"/>
    <lineage>
        <taxon>Bacteria</taxon>
        <taxon>Bacillati</taxon>
        <taxon>Actinomycetota</taxon>
        <taxon>Actinomycetes</taxon>
        <taxon>Micrococcales</taxon>
        <taxon>Microbacteriaceae</taxon>
        <taxon>Lysinibacter</taxon>
    </lineage>
</organism>
<dbReference type="Pfam" id="PF13454">
    <property type="entry name" value="NAD_binding_9"/>
    <property type="match status" value="1"/>
</dbReference>
<dbReference type="EMBL" id="JAAMOX010000003">
    <property type="protein sequence ID" value="NIH55006.1"/>
    <property type="molecule type" value="Genomic_DNA"/>
</dbReference>
<name>A0A7X5R3M3_9MICO</name>